<organism evidence="2 3">
    <name type="scientific">Flavobacterium cupriresistens</name>
    <dbReference type="NCBI Taxonomy" id="2893885"/>
    <lineage>
        <taxon>Bacteria</taxon>
        <taxon>Pseudomonadati</taxon>
        <taxon>Bacteroidota</taxon>
        <taxon>Flavobacteriia</taxon>
        <taxon>Flavobacteriales</taxon>
        <taxon>Flavobacteriaceae</taxon>
        <taxon>Flavobacterium</taxon>
    </lineage>
</organism>
<feature type="compositionally biased region" description="Basic and acidic residues" evidence="1">
    <location>
        <begin position="7"/>
        <end position="23"/>
    </location>
</feature>
<evidence type="ECO:0000256" key="1">
    <source>
        <dbReference type="SAM" id="MobiDB-lite"/>
    </source>
</evidence>
<comment type="caution">
    <text evidence="2">The sequence shown here is derived from an EMBL/GenBank/DDBJ whole genome shotgun (WGS) entry which is preliminary data.</text>
</comment>
<evidence type="ECO:0000313" key="3">
    <source>
        <dbReference type="Proteomes" id="UP001273350"/>
    </source>
</evidence>
<keyword evidence="3" id="KW-1185">Reference proteome</keyword>
<dbReference type="Proteomes" id="UP001273350">
    <property type="component" value="Unassembled WGS sequence"/>
</dbReference>
<gene>
    <name evidence="2" type="ORF">SGQ83_21675</name>
</gene>
<feature type="region of interest" description="Disordered" evidence="1">
    <location>
        <begin position="1"/>
        <end position="23"/>
    </location>
</feature>
<protein>
    <submittedName>
        <fullName evidence="2">Uncharacterized protein</fullName>
    </submittedName>
</protein>
<reference evidence="2 3" key="1">
    <citation type="submission" date="2023-11" db="EMBL/GenBank/DDBJ databases">
        <title>Unpublished Manusciprt.</title>
        <authorList>
            <person name="Saticioglu I.B."/>
            <person name="Ay H."/>
            <person name="Ajmi N."/>
            <person name="Altun S."/>
            <person name="Duman M."/>
        </authorList>
    </citation>
    <scope>NUCLEOTIDE SEQUENCE [LARGE SCALE GENOMIC DNA]</scope>
    <source>
        <strain evidence="2 3">Fl-318</strain>
    </source>
</reference>
<accession>A0ABU4RHA7</accession>
<name>A0ABU4RHA7_9FLAO</name>
<sequence>MKTLTQHIKESLNNKDIKDVPKEKPLDEDLSDLMKLTSSKDSGIMRMTFRDEEEDEK</sequence>
<dbReference type="EMBL" id="JAWXVI010000014">
    <property type="protein sequence ID" value="MDX6191969.1"/>
    <property type="molecule type" value="Genomic_DNA"/>
</dbReference>
<evidence type="ECO:0000313" key="2">
    <source>
        <dbReference type="EMBL" id="MDX6191969.1"/>
    </source>
</evidence>
<proteinExistence type="predicted"/>
<dbReference type="RefSeq" id="WP_230004830.1">
    <property type="nucleotide sequence ID" value="NZ_CP087134.1"/>
</dbReference>